<feature type="transmembrane region" description="Helical" evidence="1">
    <location>
        <begin position="75"/>
        <end position="102"/>
    </location>
</feature>
<feature type="transmembrane region" description="Helical" evidence="1">
    <location>
        <begin position="185"/>
        <end position="208"/>
    </location>
</feature>
<gene>
    <name evidence="2" type="ORF">IFJ97_07650</name>
</gene>
<feature type="transmembrane region" description="Helical" evidence="1">
    <location>
        <begin position="154"/>
        <end position="173"/>
    </location>
</feature>
<dbReference type="GO" id="GO:0008237">
    <property type="term" value="F:metallopeptidase activity"/>
    <property type="evidence" value="ECO:0007669"/>
    <property type="project" value="UniProtKB-KW"/>
</dbReference>
<feature type="transmembrane region" description="Helical" evidence="1">
    <location>
        <begin position="220"/>
        <end position="240"/>
    </location>
</feature>
<dbReference type="AlphaFoldDB" id="A0A8J6Y617"/>
<sequence length="337" mass="36181">MNLAAALVLLAALAVSATILLVVVAMVWWVDRYDREPLHLVVMVFLWGASAAPLISVVIFGVIDRLLGGFDAITASGLISLGLVTPMVEEVSKAVAVVLVVVFSSKFDNPTDGVVYGTAVGLGFAVSENVIYGISAGVHLRSAAGILVLVGGRTLLSAGVHAVSSATFGGFLGHAAMSGKLPAKTLWAATGLLAAVVLHGSWNLSLMWFGPVGEGGAPRLWLAALPVLYLGYVITLALVLHSEHRILKRQLGDEVELGLIPSWVLDVIPFYRRRVRANWWPSRRERTVIARLLTRMAFRKHAVRNLSPGEAAIASLEVVKLRQRLREILDPEDPEPT</sequence>
<keyword evidence="1" id="KW-1133">Transmembrane helix</keyword>
<comment type="caution">
    <text evidence="2">The sequence shown here is derived from an EMBL/GenBank/DDBJ whole genome shotgun (WGS) entry which is preliminary data.</text>
</comment>
<dbReference type="Proteomes" id="UP000598633">
    <property type="component" value="Unassembled WGS sequence"/>
</dbReference>
<reference evidence="2 3" key="1">
    <citation type="submission" date="2020-08" db="EMBL/GenBank/DDBJ databases">
        <title>Acidobacteriota in marine sediments use diverse sulfur dissimilation pathways.</title>
        <authorList>
            <person name="Wasmund K."/>
        </authorList>
    </citation>
    <scope>NUCLEOTIDE SEQUENCE [LARGE SCALE GENOMIC DNA]</scope>
    <source>
        <strain evidence="2">MAG AM3-A</strain>
    </source>
</reference>
<keyword evidence="1" id="KW-0472">Membrane</keyword>
<evidence type="ECO:0000313" key="2">
    <source>
        <dbReference type="EMBL" id="MBD3871215.1"/>
    </source>
</evidence>
<keyword evidence="1" id="KW-0812">Transmembrane</keyword>
<name>A0A8J6Y617_9BACT</name>
<dbReference type="Pfam" id="PF13367">
    <property type="entry name" value="PrsW-protease"/>
    <property type="match status" value="1"/>
</dbReference>
<dbReference type="PANTHER" id="PTHR36844:SF1">
    <property type="entry name" value="PROTEASE PRSW"/>
    <property type="match status" value="1"/>
</dbReference>
<feature type="transmembrane region" description="Helical" evidence="1">
    <location>
        <begin position="114"/>
        <end position="134"/>
    </location>
</feature>
<keyword evidence="2" id="KW-0482">Metalloprotease</keyword>
<dbReference type="InterPro" id="IPR026898">
    <property type="entry name" value="PrsW"/>
</dbReference>
<protein>
    <submittedName>
        <fullName evidence="2">PrsW family intramembrane metalloprotease</fullName>
    </submittedName>
</protein>
<dbReference type="EMBL" id="JACXWA010000121">
    <property type="protein sequence ID" value="MBD3871215.1"/>
    <property type="molecule type" value="Genomic_DNA"/>
</dbReference>
<organism evidence="2 3">
    <name type="scientific">Candidatus Sulfomarinibacter kjeldsenii</name>
    <dbReference type="NCBI Taxonomy" id="2885994"/>
    <lineage>
        <taxon>Bacteria</taxon>
        <taxon>Pseudomonadati</taxon>
        <taxon>Acidobacteriota</taxon>
        <taxon>Thermoanaerobaculia</taxon>
        <taxon>Thermoanaerobaculales</taxon>
        <taxon>Candidatus Sulfomarinibacteraceae</taxon>
        <taxon>Candidatus Sulfomarinibacter</taxon>
    </lineage>
</organism>
<feature type="transmembrane region" description="Helical" evidence="1">
    <location>
        <begin position="6"/>
        <end position="28"/>
    </location>
</feature>
<dbReference type="PANTHER" id="PTHR36844">
    <property type="entry name" value="PROTEASE PRSW"/>
    <property type="match status" value="1"/>
</dbReference>
<proteinExistence type="predicted"/>
<keyword evidence="2" id="KW-0645">Protease</keyword>
<keyword evidence="2" id="KW-0378">Hydrolase</keyword>
<evidence type="ECO:0000256" key="1">
    <source>
        <dbReference type="SAM" id="Phobius"/>
    </source>
</evidence>
<accession>A0A8J6Y617</accession>
<feature type="transmembrane region" description="Helical" evidence="1">
    <location>
        <begin position="40"/>
        <end position="63"/>
    </location>
</feature>
<evidence type="ECO:0000313" key="3">
    <source>
        <dbReference type="Proteomes" id="UP000598633"/>
    </source>
</evidence>